<dbReference type="Gene3D" id="3.80.10.10">
    <property type="entry name" value="Ribonuclease Inhibitor"/>
    <property type="match status" value="1"/>
</dbReference>
<organism evidence="2 3">
    <name type="scientific">Urochloa decumbens</name>
    <dbReference type="NCBI Taxonomy" id="240449"/>
    <lineage>
        <taxon>Eukaryota</taxon>
        <taxon>Viridiplantae</taxon>
        <taxon>Streptophyta</taxon>
        <taxon>Embryophyta</taxon>
        <taxon>Tracheophyta</taxon>
        <taxon>Spermatophyta</taxon>
        <taxon>Magnoliopsida</taxon>
        <taxon>Liliopsida</taxon>
        <taxon>Poales</taxon>
        <taxon>Poaceae</taxon>
        <taxon>PACMAD clade</taxon>
        <taxon>Panicoideae</taxon>
        <taxon>Panicodae</taxon>
        <taxon>Paniceae</taxon>
        <taxon>Melinidinae</taxon>
        <taxon>Urochloa</taxon>
    </lineage>
</organism>
<dbReference type="InterPro" id="IPR053197">
    <property type="entry name" value="F-box_SCFL_complex_component"/>
</dbReference>
<evidence type="ECO:0000313" key="2">
    <source>
        <dbReference type="EMBL" id="CAL4890814.1"/>
    </source>
</evidence>
<dbReference type="Proteomes" id="UP001497457">
    <property type="component" value="Chromosome 10rd"/>
</dbReference>
<dbReference type="Pfam" id="PF00646">
    <property type="entry name" value="F-box"/>
    <property type="match status" value="1"/>
</dbReference>
<dbReference type="InterPro" id="IPR032675">
    <property type="entry name" value="LRR_dom_sf"/>
</dbReference>
<reference evidence="3" key="1">
    <citation type="submission" date="2024-06" db="EMBL/GenBank/DDBJ databases">
        <authorList>
            <person name="Ryan C."/>
        </authorList>
    </citation>
    <scope>NUCLEOTIDE SEQUENCE [LARGE SCALE GENOMIC DNA]</scope>
</reference>
<dbReference type="PROSITE" id="PS50181">
    <property type="entry name" value="FBOX"/>
    <property type="match status" value="1"/>
</dbReference>
<gene>
    <name evidence="2" type="ORF">URODEC1_LOCUS3467</name>
</gene>
<dbReference type="AlphaFoldDB" id="A0ABC8VJB5"/>
<dbReference type="SUPFAM" id="SSF52047">
    <property type="entry name" value="RNI-like"/>
    <property type="match status" value="1"/>
</dbReference>
<dbReference type="PANTHER" id="PTHR34223:SF107">
    <property type="entry name" value="F-BOX DOMAIN-CONTAINING PROTEIN"/>
    <property type="match status" value="1"/>
</dbReference>
<evidence type="ECO:0000313" key="3">
    <source>
        <dbReference type="Proteomes" id="UP001497457"/>
    </source>
</evidence>
<dbReference type="SUPFAM" id="SSF81383">
    <property type="entry name" value="F-box domain"/>
    <property type="match status" value="1"/>
</dbReference>
<evidence type="ECO:0000259" key="1">
    <source>
        <dbReference type="PROSITE" id="PS50181"/>
    </source>
</evidence>
<feature type="domain" description="F-box" evidence="1">
    <location>
        <begin position="4"/>
        <end position="50"/>
    </location>
</feature>
<sequence>MPPGAGIDVLPDEVLHQILGLVEAHESVRTCAVARRWRHLWKSATGLRIIAGAGKFLGSVEKFCNFMDILLRQRPGPPLHTCELTLAYFDQWISKQRYDPLVPTMVNAWFWHAVRCQVRVLRLRACWNDHLIIVPTFVTIDERPVDSRHLTMLELGGIVVNRRLLDFSNCPLLERLEFKSCDFDPDGDSRLRICAPSLVSLILDDIWGMAPMLESMPSLVKAIVANENSMEDCDEVECNCEFCRNSYSIGDDTGSNGSVLLKGLSEVKDLTLISVPEQYIFKKDLRWCPIFSKLKTLLLNEYWCVPDDFRALVCILEHSPVLEKLTLELSSKKYRQQRERKGTLRPMEGSAAILEHLKIIEVRCDAVDERICKLTLFLCAFPIRLTLN</sequence>
<dbReference type="InterPro" id="IPR001810">
    <property type="entry name" value="F-box_dom"/>
</dbReference>
<reference evidence="2 3" key="2">
    <citation type="submission" date="2024-10" db="EMBL/GenBank/DDBJ databases">
        <authorList>
            <person name="Ryan C."/>
        </authorList>
    </citation>
    <scope>NUCLEOTIDE SEQUENCE [LARGE SCALE GENOMIC DNA]</scope>
</reference>
<proteinExistence type="predicted"/>
<dbReference type="Gene3D" id="1.20.1280.50">
    <property type="match status" value="1"/>
</dbReference>
<dbReference type="EMBL" id="OZ075120">
    <property type="protein sequence ID" value="CAL4890814.1"/>
    <property type="molecule type" value="Genomic_DNA"/>
</dbReference>
<keyword evidence="3" id="KW-1185">Reference proteome</keyword>
<dbReference type="InterPro" id="IPR036047">
    <property type="entry name" value="F-box-like_dom_sf"/>
</dbReference>
<name>A0ABC8VJB5_9POAL</name>
<dbReference type="PANTHER" id="PTHR34223">
    <property type="entry name" value="OS11G0201299 PROTEIN"/>
    <property type="match status" value="1"/>
</dbReference>
<protein>
    <recommendedName>
        <fullName evidence="1">F-box domain-containing protein</fullName>
    </recommendedName>
</protein>
<accession>A0ABC8VJB5</accession>